<feature type="transmembrane region" description="Helical" evidence="1">
    <location>
        <begin position="183"/>
        <end position="208"/>
    </location>
</feature>
<feature type="transmembrane region" description="Helical" evidence="1">
    <location>
        <begin position="57"/>
        <end position="82"/>
    </location>
</feature>
<dbReference type="AlphaFoldDB" id="A0A8H5H8V1"/>
<keyword evidence="1" id="KW-0812">Transmembrane</keyword>
<feature type="transmembrane region" description="Helical" evidence="1">
    <location>
        <begin position="20"/>
        <end position="45"/>
    </location>
</feature>
<keyword evidence="1" id="KW-1133">Transmembrane helix</keyword>
<keyword evidence="1" id="KW-0472">Membrane</keyword>
<proteinExistence type="predicted"/>
<feature type="transmembrane region" description="Helical" evidence="1">
    <location>
        <begin position="229"/>
        <end position="255"/>
    </location>
</feature>
<evidence type="ECO:0000256" key="1">
    <source>
        <dbReference type="SAM" id="Phobius"/>
    </source>
</evidence>
<sequence length="368" mass="40999">MTPTDASLLRIVGLDMLVSLASTLTLTFLYGMLVLFFAFSTASLLKRGLKARPTKIMFAATLTSFVLATISWSCEVASYALYIRCLLVDINVNSITADFIMDVEFAFIGLLQNWAVYLLIIMSDGIVIWRAWVLFAQDRWIMIAPCFMFFATCVVNVAYISFYSRGDWKAPFKANHPLSSINIVFESALALSIGTNAVGTLLILYKLWAHREFRHSLALQNERSPAQQTMLILVESGVVFLGIQLANLITCFIPFNRSSALDCAQEVVWELYAMFPALYPSMVVYIVDQQCSLAETLGFNMSPLRFKPEDAEMRLGMEQQLATIGHLPSARTVRIRDTLDSQVGVIPLPRESETAEITQTDGVGNSSS</sequence>
<name>A0A8H5H8V1_9AGAR</name>
<protein>
    <submittedName>
        <fullName evidence="2">Uncharacterized protein</fullName>
    </submittedName>
</protein>
<feature type="transmembrane region" description="Helical" evidence="1">
    <location>
        <begin position="140"/>
        <end position="163"/>
    </location>
</feature>
<organism evidence="2 3">
    <name type="scientific">Tricholomella constricta</name>
    <dbReference type="NCBI Taxonomy" id="117010"/>
    <lineage>
        <taxon>Eukaryota</taxon>
        <taxon>Fungi</taxon>
        <taxon>Dikarya</taxon>
        <taxon>Basidiomycota</taxon>
        <taxon>Agaricomycotina</taxon>
        <taxon>Agaricomycetes</taxon>
        <taxon>Agaricomycetidae</taxon>
        <taxon>Agaricales</taxon>
        <taxon>Tricholomatineae</taxon>
        <taxon>Lyophyllaceae</taxon>
        <taxon>Tricholomella</taxon>
    </lineage>
</organism>
<dbReference type="OrthoDB" id="3259206at2759"/>
<reference evidence="2 3" key="1">
    <citation type="journal article" date="2020" name="ISME J.">
        <title>Uncovering the hidden diversity of litter-decomposition mechanisms in mushroom-forming fungi.</title>
        <authorList>
            <person name="Floudas D."/>
            <person name="Bentzer J."/>
            <person name="Ahren D."/>
            <person name="Johansson T."/>
            <person name="Persson P."/>
            <person name="Tunlid A."/>
        </authorList>
    </citation>
    <scope>NUCLEOTIDE SEQUENCE [LARGE SCALE GENOMIC DNA]</scope>
    <source>
        <strain evidence="2 3">CBS 661.87</strain>
    </source>
</reference>
<keyword evidence="3" id="KW-1185">Reference proteome</keyword>
<feature type="transmembrane region" description="Helical" evidence="1">
    <location>
        <begin position="267"/>
        <end position="287"/>
    </location>
</feature>
<dbReference type="EMBL" id="JAACJP010000018">
    <property type="protein sequence ID" value="KAF5378888.1"/>
    <property type="molecule type" value="Genomic_DNA"/>
</dbReference>
<dbReference type="Proteomes" id="UP000565441">
    <property type="component" value="Unassembled WGS sequence"/>
</dbReference>
<evidence type="ECO:0000313" key="2">
    <source>
        <dbReference type="EMBL" id="KAF5378888.1"/>
    </source>
</evidence>
<comment type="caution">
    <text evidence="2">The sequence shown here is derived from an EMBL/GenBank/DDBJ whole genome shotgun (WGS) entry which is preliminary data.</text>
</comment>
<evidence type="ECO:0000313" key="3">
    <source>
        <dbReference type="Proteomes" id="UP000565441"/>
    </source>
</evidence>
<accession>A0A8H5H8V1</accession>
<gene>
    <name evidence="2" type="ORF">D9615_006987</name>
</gene>